<dbReference type="InterPro" id="IPR020562">
    <property type="entry name" value="PRibGlycinamide_synth_N"/>
</dbReference>
<comment type="caution">
    <text evidence="22">The sequence shown here is derived from an EMBL/GenBank/DDBJ whole genome shotgun (WGS) entry which is preliminary data.</text>
</comment>
<keyword evidence="14 20" id="KW-0658">Purine biosynthesis</keyword>
<dbReference type="InterPro" id="IPR020560">
    <property type="entry name" value="PRibGlycinamide_synth_C-dom"/>
</dbReference>
<dbReference type="Gene3D" id="3.40.50.20">
    <property type="match status" value="1"/>
</dbReference>
<evidence type="ECO:0000256" key="18">
    <source>
        <dbReference type="ARBA" id="ARBA00049057"/>
    </source>
</evidence>
<dbReference type="EC" id="6.3.4.13" evidence="20"/>
<keyword evidence="15 19" id="KW-0067">ATP-binding</keyword>
<reference evidence="22 23" key="1">
    <citation type="submission" date="2014-10" db="EMBL/GenBank/DDBJ databases">
        <title>Draft genome of the hookworm Ancylostoma caninum.</title>
        <authorList>
            <person name="Mitreva M."/>
        </authorList>
    </citation>
    <scope>NUCLEOTIDE SEQUENCE [LARGE SCALE GENOMIC DNA]</scope>
    <source>
        <strain evidence="22 23">Baltimore</strain>
    </source>
</reference>
<dbReference type="GO" id="GO:0006189">
    <property type="term" value="P:'de novo' IMP biosynthetic process"/>
    <property type="evidence" value="ECO:0007669"/>
    <property type="project" value="UniProtKB-UniRule"/>
</dbReference>
<dbReference type="GO" id="GO:0004644">
    <property type="term" value="F:phosphoribosylglycinamide formyltransferase activity"/>
    <property type="evidence" value="ECO:0007669"/>
    <property type="project" value="UniProtKB-EC"/>
</dbReference>
<dbReference type="CDD" id="cd08645">
    <property type="entry name" value="FMT_core_GART"/>
    <property type="match status" value="1"/>
</dbReference>
<dbReference type="PANTHER" id="PTHR10520:SF12">
    <property type="entry name" value="TRIFUNCTIONAL PURINE BIOSYNTHETIC PROTEIN ADENOSINE-3"/>
    <property type="match status" value="1"/>
</dbReference>
<evidence type="ECO:0000256" key="8">
    <source>
        <dbReference type="ARBA" id="ARBA00010280"/>
    </source>
</evidence>
<dbReference type="PROSITE" id="PS00373">
    <property type="entry name" value="GART"/>
    <property type="match status" value="1"/>
</dbReference>
<comment type="catalytic activity">
    <reaction evidence="18 20">
        <text>2-formamido-N(1)-(5-O-phospho-beta-D-ribosyl)acetamidine + ATP = 5-amino-1-(5-phospho-beta-D-ribosyl)imidazole + ADP + phosphate + H(+)</text>
        <dbReference type="Rhea" id="RHEA:23032"/>
        <dbReference type="ChEBI" id="CHEBI:15378"/>
        <dbReference type="ChEBI" id="CHEBI:30616"/>
        <dbReference type="ChEBI" id="CHEBI:43474"/>
        <dbReference type="ChEBI" id="CHEBI:137981"/>
        <dbReference type="ChEBI" id="CHEBI:147287"/>
        <dbReference type="ChEBI" id="CHEBI:456216"/>
        <dbReference type="EC" id="6.3.3.1"/>
    </reaction>
</comment>
<dbReference type="InterPro" id="IPR036921">
    <property type="entry name" value="PurM-like_N_sf"/>
</dbReference>
<dbReference type="Pfam" id="PF02843">
    <property type="entry name" value="GARS_C"/>
    <property type="match status" value="1"/>
</dbReference>
<evidence type="ECO:0000256" key="10">
    <source>
        <dbReference type="ARBA" id="ARBA00022598"/>
    </source>
</evidence>
<dbReference type="Gene3D" id="3.30.1330.10">
    <property type="entry name" value="PurM-like, N-terminal domain"/>
    <property type="match status" value="1"/>
</dbReference>
<dbReference type="SUPFAM" id="SSF56059">
    <property type="entry name" value="Glutathione synthetase ATP-binding domain-like"/>
    <property type="match status" value="1"/>
</dbReference>
<evidence type="ECO:0000313" key="22">
    <source>
        <dbReference type="EMBL" id="RCN39099.1"/>
    </source>
</evidence>
<evidence type="ECO:0000256" key="19">
    <source>
        <dbReference type="PROSITE-ProRule" id="PRU00409"/>
    </source>
</evidence>
<dbReference type="SUPFAM" id="SSF53328">
    <property type="entry name" value="Formyltransferase"/>
    <property type="match status" value="1"/>
</dbReference>
<dbReference type="UniPathway" id="UPA00074">
    <property type="reaction ID" value="UER00125"/>
</dbReference>
<protein>
    <recommendedName>
        <fullName evidence="20">Trifunctional purine biosynthetic protein adenosine-3</fullName>
    </recommendedName>
    <domain>
        <recommendedName>
            <fullName evidence="20">Phosphoribosylamine--glycine ligase</fullName>
            <ecNumber evidence="20">6.3.4.13</ecNumber>
        </recommendedName>
        <alternativeName>
            <fullName evidence="20">Glycinamide ribonucleotide synthetase</fullName>
            <shortName evidence="20">GARS</shortName>
        </alternativeName>
        <alternativeName>
            <fullName evidence="20">Phosphoribosylglycinamide synthetase</fullName>
        </alternativeName>
    </domain>
    <domain>
        <recommendedName>
            <fullName evidence="20">Phosphoribosylformylglycinamidine cyclo-ligase</fullName>
            <ecNumber evidence="20">6.3.3.1</ecNumber>
        </recommendedName>
        <alternativeName>
            <fullName evidence="20">AIR synthase</fullName>
            <shortName evidence="20">AIRS</shortName>
        </alternativeName>
        <alternativeName>
            <fullName evidence="20">Phosphoribosyl-aminoimidazole synthetase</fullName>
        </alternativeName>
    </domain>
    <domain>
        <recommendedName>
            <fullName evidence="20">Phosphoribosylglycinamide formyltransferase</fullName>
            <ecNumber evidence="20">2.1.2.2</ecNumber>
        </recommendedName>
        <alternativeName>
            <fullName evidence="20">5'-phosphoribosylglycinamide transformylase</fullName>
        </alternativeName>
        <alternativeName>
            <fullName evidence="20">GAR transformylase</fullName>
            <shortName evidence="20">GART</shortName>
        </alternativeName>
    </domain>
</protein>
<evidence type="ECO:0000256" key="1">
    <source>
        <dbReference type="ARBA" id="ARBA00004496"/>
    </source>
</evidence>
<dbReference type="InterPro" id="IPR004733">
    <property type="entry name" value="PurM_cligase"/>
</dbReference>
<dbReference type="SUPFAM" id="SSF52440">
    <property type="entry name" value="PreATP-grasp domain"/>
    <property type="match status" value="1"/>
</dbReference>
<dbReference type="Gene3D" id="3.30.470.20">
    <property type="entry name" value="ATP-grasp fold, B domain"/>
    <property type="match status" value="1"/>
</dbReference>
<dbReference type="InterPro" id="IPR000115">
    <property type="entry name" value="PRibGlycinamide_synth"/>
</dbReference>
<dbReference type="HAMAP" id="MF_00138">
    <property type="entry name" value="GARS"/>
    <property type="match status" value="1"/>
</dbReference>
<evidence type="ECO:0000256" key="17">
    <source>
        <dbReference type="ARBA" id="ARBA00023268"/>
    </source>
</evidence>
<keyword evidence="12 20" id="KW-0479">Metal-binding</keyword>
<sequence length="997" mass="107591">MTSVLVIGGGGREHAIAWLLAKSELVKKVWVAPGNGADFPAPDIDAGVADDVVKFCQREDVSLIVVGPEGPLADGFVDQIGGRVPVFGPTKEGAMLEASKIFSKTFMRDFGLPTARFAQFDDIRDAKAFIEKLAPFVVLGLALGPKKHCRCDWKGIVVKADGLAAGKGVVVADGKEAALEAAGHMLAGQFGSSSSRILLEERLYGYEVSALCFTDGTSIARMPLIRDHKRLLENDQGPNTGGMGVIGPVTVPNPVDQQITRILEETVASLRKKGIIYKGVIYAGFMVTTDGPKLLEYNCRFGDPETEIIMRLLKSDLYSICMACTNGTLFEQKIEWDDRQACGIVLASKNYPYSGDKGTPIEIPDDTQDTVVFHAGTKRSPDGKVVTNGGRILCVTSLGSTAAEARSRAIKTCEEVKFEGKFFRRDIGIVRNGTTKSLTYDDSGVNIDEGNAFVEDIKGLVKSTLKKGTGQIGGFGAVVDLSAAGYPGGSEIVIGIDGVGTKIEVADIMNDYSGIGHDVVGMCVNDVLCHCAAPIAFVDYFVSGKLNRSRAREVVASIAEACIESGCSLVGGETAEMPGVYGPTQWDLAGCAVAVREPEWPMLPDSKSIQEGDYLIGLTSSGVHSNGFSLVRKIFEMNGISYKEKTPWDSQKTFGQVVLAPTRLYVRSVLPLLKDRLVKGCAHITGGGIEENAIRVLDSKGDLALEVDASSWPKPEIFNWLAAVGPVSPGAMLRTFNCGIGMVLVVAPSQAKELEDRLMEMGERSYRIGKVVRRAGDSLIIFTNMETAFDTFKYPQISRPKVKVGILISGTGSNMKKLIESSQSAASYCEVAVVISNKPGVKGLEVAKQMGVEALCVPHTQIREEGEVKLTEALRSRGIQLICLAGYMRVLSASFVREWQNRIINIHPSLLPSFRGAYAVRDALEFGAKVTGCSVHFVDEEVDHGKLIAQLPVIIDENDDETSLHAKIQEKEHKLFPEAMQKVAKNMITFRLSVNSH</sequence>
<dbReference type="GO" id="GO:0005829">
    <property type="term" value="C:cytosol"/>
    <property type="evidence" value="ECO:0007669"/>
    <property type="project" value="TreeGrafter"/>
</dbReference>
<evidence type="ECO:0000256" key="14">
    <source>
        <dbReference type="ARBA" id="ARBA00022755"/>
    </source>
</evidence>
<dbReference type="AlphaFoldDB" id="A0A368G721"/>
<keyword evidence="16 20" id="KW-0464">Manganese</keyword>
<dbReference type="InterPro" id="IPR013815">
    <property type="entry name" value="ATP_grasp_subdomain_1"/>
</dbReference>
<evidence type="ECO:0000256" key="6">
    <source>
        <dbReference type="ARBA" id="ARBA00008630"/>
    </source>
</evidence>
<dbReference type="InterPro" id="IPR037123">
    <property type="entry name" value="PRibGlycinamide_synth_C_sf"/>
</dbReference>
<evidence type="ECO:0000256" key="4">
    <source>
        <dbReference type="ARBA" id="ARBA00005174"/>
    </source>
</evidence>
<comment type="similarity">
    <text evidence="8">Belongs to the AIR synthase family.</text>
</comment>
<dbReference type="EMBL" id="JOJR01000357">
    <property type="protein sequence ID" value="RCN39099.1"/>
    <property type="molecule type" value="Genomic_DNA"/>
</dbReference>
<dbReference type="Pfam" id="PF02769">
    <property type="entry name" value="AIRS_C"/>
    <property type="match status" value="1"/>
</dbReference>
<evidence type="ECO:0000256" key="3">
    <source>
        <dbReference type="ARBA" id="ARBA00005054"/>
    </source>
</evidence>
<keyword evidence="17 20" id="KW-0511">Multifunctional enzyme</keyword>
<dbReference type="CDD" id="cd02196">
    <property type="entry name" value="PurM"/>
    <property type="match status" value="1"/>
</dbReference>
<dbReference type="FunFam" id="3.90.650.10:FF:000011">
    <property type="entry name" value="Phosphoribosylformylglycinamidine cyclo-ligase"/>
    <property type="match status" value="1"/>
</dbReference>
<keyword evidence="23" id="KW-1185">Reference proteome</keyword>
<gene>
    <name evidence="22" type="ORF">ANCCAN_15001</name>
</gene>
<dbReference type="SMART" id="SM01209">
    <property type="entry name" value="GARS_A"/>
    <property type="match status" value="1"/>
</dbReference>
<dbReference type="InterPro" id="IPR036477">
    <property type="entry name" value="Formyl_transf_N_sf"/>
</dbReference>
<dbReference type="OrthoDB" id="2018833at2759"/>
<name>A0A368G721_ANCCA</name>
<dbReference type="NCBIfam" id="TIGR00639">
    <property type="entry name" value="PurN"/>
    <property type="match status" value="1"/>
</dbReference>
<evidence type="ECO:0000256" key="13">
    <source>
        <dbReference type="ARBA" id="ARBA00022741"/>
    </source>
</evidence>
<dbReference type="STRING" id="29170.A0A368G721"/>
<dbReference type="SMART" id="SM01210">
    <property type="entry name" value="GARS_C"/>
    <property type="match status" value="1"/>
</dbReference>
<organism evidence="22 23">
    <name type="scientific">Ancylostoma caninum</name>
    <name type="common">Dog hookworm</name>
    <dbReference type="NCBI Taxonomy" id="29170"/>
    <lineage>
        <taxon>Eukaryota</taxon>
        <taxon>Metazoa</taxon>
        <taxon>Ecdysozoa</taxon>
        <taxon>Nematoda</taxon>
        <taxon>Chromadorea</taxon>
        <taxon>Rhabditida</taxon>
        <taxon>Rhabditina</taxon>
        <taxon>Rhabditomorpha</taxon>
        <taxon>Strongyloidea</taxon>
        <taxon>Ancylostomatidae</taxon>
        <taxon>Ancylostomatinae</taxon>
        <taxon>Ancylostoma</taxon>
    </lineage>
</organism>
<evidence type="ECO:0000256" key="16">
    <source>
        <dbReference type="ARBA" id="ARBA00023211"/>
    </source>
</evidence>
<keyword evidence="11 22" id="KW-0808">Transferase</keyword>
<comment type="subcellular location">
    <subcellularLocation>
        <location evidence="1">Cytoplasm</location>
    </subcellularLocation>
</comment>
<dbReference type="Pfam" id="PF00586">
    <property type="entry name" value="AIRS"/>
    <property type="match status" value="1"/>
</dbReference>
<evidence type="ECO:0000256" key="11">
    <source>
        <dbReference type="ARBA" id="ARBA00022679"/>
    </source>
</evidence>
<dbReference type="SUPFAM" id="SSF51246">
    <property type="entry name" value="Rudiment single hybrid motif"/>
    <property type="match status" value="1"/>
</dbReference>
<dbReference type="InterPro" id="IPR001555">
    <property type="entry name" value="GART_AS"/>
</dbReference>
<evidence type="ECO:0000256" key="20">
    <source>
        <dbReference type="RuleBase" id="RU363089"/>
    </source>
</evidence>
<dbReference type="EC" id="6.3.3.1" evidence="20"/>
<dbReference type="PANTHER" id="PTHR10520">
    <property type="entry name" value="TRIFUNCTIONAL PURINE BIOSYNTHETIC PROTEIN ADENOSINE-3-RELATED"/>
    <property type="match status" value="1"/>
</dbReference>
<evidence type="ECO:0000259" key="21">
    <source>
        <dbReference type="PROSITE" id="PS50975"/>
    </source>
</evidence>
<comment type="pathway">
    <text evidence="3 20">Purine metabolism; IMP biosynthesis via de novo pathway; N(2)-formyl-N(1)-(5-phospho-D-ribosyl)glycinamide from N(1)-(5-phospho-D-ribosyl)glycinamide (10-formyl THF route): step 1/1.</text>
</comment>
<comment type="similarity">
    <text evidence="7 20">In the central section; belongs to the AIR synthase family.</text>
</comment>
<keyword evidence="13 19" id="KW-0547">Nucleotide-binding</keyword>
<dbReference type="Pfam" id="PF01071">
    <property type="entry name" value="GARS_A"/>
    <property type="match status" value="1"/>
</dbReference>
<evidence type="ECO:0000256" key="2">
    <source>
        <dbReference type="ARBA" id="ARBA00004686"/>
    </source>
</evidence>
<dbReference type="InterPro" id="IPR004607">
    <property type="entry name" value="GART"/>
</dbReference>
<dbReference type="InterPro" id="IPR011054">
    <property type="entry name" value="Rudment_hybrid_motif"/>
</dbReference>
<comment type="pathway">
    <text evidence="2 20">Purine metabolism; IMP biosynthesis via de novo pathway; 5-amino-1-(5-phospho-D-ribosyl)imidazole from N(2)-formyl-N(1)-(5-phospho-D-ribosyl)glycinamide: step 2/2.</text>
</comment>
<dbReference type="GO" id="GO:0004637">
    <property type="term" value="F:phosphoribosylamine-glycine ligase activity"/>
    <property type="evidence" value="ECO:0007669"/>
    <property type="project" value="UniProtKB-UniRule"/>
</dbReference>
<comment type="pathway">
    <text evidence="4 20">Purine metabolism; IMP biosynthesis via de novo pathway; N(1)-(5-phospho-D-ribosyl)glycinamide from 5-phospho-alpha-D-ribose 1-diphosphate: step 2/2.</text>
</comment>
<dbReference type="HAMAP" id="MF_01930">
    <property type="entry name" value="PurN"/>
    <property type="match status" value="1"/>
</dbReference>
<dbReference type="PROSITE" id="PS50975">
    <property type="entry name" value="ATP_GRASP"/>
    <property type="match status" value="1"/>
</dbReference>
<dbReference type="NCBIfam" id="TIGR00877">
    <property type="entry name" value="purD"/>
    <property type="match status" value="1"/>
</dbReference>
<accession>A0A368G721</accession>
<evidence type="ECO:0000256" key="5">
    <source>
        <dbReference type="ARBA" id="ARBA00007423"/>
    </source>
</evidence>
<dbReference type="InterPro" id="IPR036676">
    <property type="entry name" value="PurM-like_C_sf"/>
</dbReference>
<comment type="catalytic activity">
    <reaction evidence="20">
        <text>5-phospho-beta-D-ribosylamine + glycine + ATP = N(1)-(5-phospho-beta-D-ribosyl)glycinamide + ADP + phosphate + H(+)</text>
        <dbReference type="Rhea" id="RHEA:17453"/>
        <dbReference type="ChEBI" id="CHEBI:15378"/>
        <dbReference type="ChEBI" id="CHEBI:30616"/>
        <dbReference type="ChEBI" id="CHEBI:43474"/>
        <dbReference type="ChEBI" id="CHEBI:57305"/>
        <dbReference type="ChEBI" id="CHEBI:58681"/>
        <dbReference type="ChEBI" id="CHEBI:143788"/>
        <dbReference type="ChEBI" id="CHEBI:456216"/>
        <dbReference type="EC" id="6.3.4.13"/>
    </reaction>
</comment>
<dbReference type="PROSITE" id="PS00184">
    <property type="entry name" value="GARS"/>
    <property type="match status" value="1"/>
</dbReference>
<proteinExistence type="inferred from homology"/>
<keyword evidence="10 20" id="KW-0436">Ligase</keyword>
<dbReference type="GO" id="GO:0046872">
    <property type="term" value="F:metal ion binding"/>
    <property type="evidence" value="ECO:0007669"/>
    <property type="project" value="UniProtKB-KW"/>
</dbReference>
<dbReference type="SUPFAM" id="SSF56042">
    <property type="entry name" value="PurM C-terminal domain-like"/>
    <property type="match status" value="1"/>
</dbReference>
<evidence type="ECO:0000313" key="23">
    <source>
        <dbReference type="Proteomes" id="UP000252519"/>
    </source>
</evidence>
<dbReference type="EC" id="2.1.2.2" evidence="20"/>
<dbReference type="InterPro" id="IPR002376">
    <property type="entry name" value="Formyl_transf_N"/>
</dbReference>
<feature type="domain" description="ATP-grasp" evidence="21">
    <location>
        <begin position="104"/>
        <end position="326"/>
    </location>
</feature>
<dbReference type="InterPro" id="IPR016185">
    <property type="entry name" value="PreATP-grasp_dom_sf"/>
</dbReference>
<evidence type="ECO:0000256" key="15">
    <source>
        <dbReference type="ARBA" id="ARBA00022840"/>
    </source>
</evidence>
<dbReference type="InterPro" id="IPR016188">
    <property type="entry name" value="PurM-like_N"/>
</dbReference>
<dbReference type="Gene3D" id="3.30.1490.20">
    <property type="entry name" value="ATP-grasp fold, A domain"/>
    <property type="match status" value="1"/>
</dbReference>
<dbReference type="Gene3D" id="3.90.650.10">
    <property type="entry name" value="PurM-like C-terminal domain"/>
    <property type="match status" value="1"/>
</dbReference>
<dbReference type="SUPFAM" id="SSF55326">
    <property type="entry name" value="PurM N-terminal domain-like"/>
    <property type="match status" value="1"/>
</dbReference>
<dbReference type="GO" id="GO:0005524">
    <property type="term" value="F:ATP binding"/>
    <property type="evidence" value="ECO:0007669"/>
    <property type="project" value="UniProtKB-UniRule"/>
</dbReference>
<dbReference type="Gene3D" id="3.40.50.170">
    <property type="entry name" value="Formyl transferase, N-terminal domain"/>
    <property type="match status" value="1"/>
</dbReference>
<dbReference type="HAMAP" id="MF_00741">
    <property type="entry name" value="AIRS"/>
    <property type="match status" value="1"/>
</dbReference>
<dbReference type="Proteomes" id="UP000252519">
    <property type="component" value="Unassembled WGS sequence"/>
</dbReference>
<dbReference type="Pfam" id="PF00551">
    <property type="entry name" value="Formyl_trans_N"/>
    <property type="match status" value="1"/>
</dbReference>
<evidence type="ECO:0000256" key="9">
    <source>
        <dbReference type="ARBA" id="ARBA00022490"/>
    </source>
</evidence>
<comment type="similarity">
    <text evidence="5 20">In the N-terminal section; belongs to the GARS family.</text>
</comment>
<dbReference type="InterPro" id="IPR020561">
    <property type="entry name" value="PRibGlycinamid_synth_ATP-grasp"/>
</dbReference>
<dbReference type="Pfam" id="PF02844">
    <property type="entry name" value="GARS_N"/>
    <property type="match status" value="1"/>
</dbReference>
<dbReference type="GO" id="GO:0046084">
    <property type="term" value="P:adenine biosynthetic process"/>
    <property type="evidence" value="ECO:0007669"/>
    <property type="project" value="TreeGrafter"/>
</dbReference>
<evidence type="ECO:0000256" key="7">
    <source>
        <dbReference type="ARBA" id="ARBA00008696"/>
    </source>
</evidence>
<comment type="catalytic activity">
    <reaction evidence="20">
        <text>N(1)-(5-phospho-beta-D-ribosyl)glycinamide + (6R)-10-formyltetrahydrofolate = N(2)-formyl-N(1)-(5-phospho-beta-D-ribosyl)glycinamide + (6S)-5,6,7,8-tetrahydrofolate + H(+)</text>
        <dbReference type="Rhea" id="RHEA:15053"/>
        <dbReference type="ChEBI" id="CHEBI:15378"/>
        <dbReference type="ChEBI" id="CHEBI:57453"/>
        <dbReference type="ChEBI" id="CHEBI:143788"/>
        <dbReference type="ChEBI" id="CHEBI:147286"/>
        <dbReference type="ChEBI" id="CHEBI:195366"/>
        <dbReference type="EC" id="2.1.2.2"/>
    </reaction>
</comment>
<dbReference type="NCBIfam" id="TIGR00878">
    <property type="entry name" value="purM"/>
    <property type="match status" value="1"/>
</dbReference>
<dbReference type="GO" id="GO:0004641">
    <property type="term" value="F:phosphoribosylformylglycinamidine cyclo-ligase activity"/>
    <property type="evidence" value="ECO:0007669"/>
    <property type="project" value="UniProtKB-EC"/>
</dbReference>
<keyword evidence="9" id="KW-0963">Cytoplasm</keyword>
<evidence type="ECO:0000256" key="12">
    <source>
        <dbReference type="ARBA" id="ARBA00022723"/>
    </source>
</evidence>
<dbReference type="InterPro" id="IPR020559">
    <property type="entry name" value="PRibGlycinamide_synth_CS"/>
</dbReference>
<dbReference type="InterPro" id="IPR010918">
    <property type="entry name" value="PurM-like_C_dom"/>
</dbReference>
<dbReference type="InterPro" id="IPR011761">
    <property type="entry name" value="ATP-grasp"/>
</dbReference>
<dbReference type="Gene3D" id="3.90.600.10">
    <property type="entry name" value="Phosphoribosylglycinamide synthetase, C-terminal domain"/>
    <property type="match status" value="1"/>
</dbReference>
<comment type="similarity">
    <text evidence="6 20">In the C-terminal section; belongs to the GART family.</text>
</comment>